<proteinExistence type="predicted"/>
<sequence length="49" mass="5853">MGILQIQMSWFSVKEEKQTGQSLKLSKWVYLHTRIKKRSQKRYIQNGIG</sequence>
<reference evidence="1" key="2">
    <citation type="journal article" date="2015" name="Data Brief">
        <title>Shoot transcriptome of the giant reed, Arundo donax.</title>
        <authorList>
            <person name="Barrero R.A."/>
            <person name="Guerrero F.D."/>
            <person name="Moolhuijzen P."/>
            <person name="Goolsby J.A."/>
            <person name="Tidwell J."/>
            <person name="Bellgard S.E."/>
            <person name="Bellgard M.I."/>
        </authorList>
    </citation>
    <scope>NUCLEOTIDE SEQUENCE</scope>
    <source>
        <tissue evidence="1">Shoot tissue taken approximately 20 cm above the soil surface</tissue>
    </source>
</reference>
<protein>
    <submittedName>
        <fullName evidence="1">Uncharacterized protein</fullName>
    </submittedName>
</protein>
<evidence type="ECO:0000313" key="1">
    <source>
        <dbReference type="EMBL" id="JAE32507.1"/>
    </source>
</evidence>
<dbReference type="AlphaFoldDB" id="A0A0A9H6X1"/>
<accession>A0A0A9H6X1</accession>
<reference evidence="1" key="1">
    <citation type="submission" date="2014-09" db="EMBL/GenBank/DDBJ databases">
        <authorList>
            <person name="Magalhaes I.L.F."/>
            <person name="Oliveira U."/>
            <person name="Santos F.R."/>
            <person name="Vidigal T.H.D.A."/>
            <person name="Brescovit A.D."/>
            <person name="Santos A.J."/>
        </authorList>
    </citation>
    <scope>NUCLEOTIDE SEQUENCE</scope>
    <source>
        <tissue evidence="1">Shoot tissue taken approximately 20 cm above the soil surface</tissue>
    </source>
</reference>
<organism evidence="1">
    <name type="scientific">Arundo donax</name>
    <name type="common">Giant reed</name>
    <name type="synonym">Donax arundinaceus</name>
    <dbReference type="NCBI Taxonomy" id="35708"/>
    <lineage>
        <taxon>Eukaryota</taxon>
        <taxon>Viridiplantae</taxon>
        <taxon>Streptophyta</taxon>
        <taxon>Embryophyta</taxon>
        <taxon>Tracheophyta</taxon>
        <taxon>Spermatophyta</taxon>
        <taxon>Magnoliopsida</taxon>
        <taxon>Liliopsida</taxon>
        <taxon>Poales</taxon>
        <taxon>Poaceae</taxon>
        <taxon>PACMAD clade</taxon>
        <taxon>Arundinoideae</taxon>
        <taxon>Arundineae</taxon>
        <taxon>Arundo</taxon>
    </lineage>
</organism>
<dbReference type="EMBL" id="GBRH01165389">
    <property type="protein sequence ID" value="JAE32507.1"/>
    <property type="molecule type" value="Transcribed_RNA"/>
</dbReference>
<name>A0A0A9H6X1_ARUDO</name>